<protein>
    <submittedName>
        <fullName evidence="2">Uncharacterized protein</fullName>
    </submittedName>
</protein>
<feature type="transmembrane region" description="Helical" evidence="1">
    <location>
        <begin position="223"/>
        <end position="245"/>
    </location>
</feature>
<dbReference type="KEGG" id="tva:4771765"/>
<keyword evidence="3" id="KW-1185">Reference proteome</keyword>
<feature type="transmembrane region" description="Helical" evidence="1">
    <location>
        <begin position="294"/>
        <end position="318"/>
    </location>
</feature>
<dbReference type="AlphaFoldDB" id="A2E0N6"/>
<sequence length="414" mass="47570">MVELPPAPEELNEFGKLVFLNEMHTMASQIMQYVKGDDKLTKLIQYALDCIEGERKLLKASFTGNYIRPESKNILSLILRCSELYLQTGIWFDMSRANIRLAGLESGNDTFMEDVKLCFASPDLTERYVISGPIIELTLTRIEMIKFFEAEQIELYKGPEPGEHDHLADFKFPSEDTDDSADRFNEAELNEEFVNLDKMVIDDDSYLENREYMSWAILRNIRVIGSICCIIYYIIFLAITIYIGTTLHVTRSLPICACAGTGGLMLIIEIISLRTCLVACCRPKNPIDCIYPGLELYVTQYIAAITLSIIMIVVMCLNLKTKNIVLMVITIHHAASVIWPLITQCFFTKKHKRVERKFKWIRIKFFNSCWWMVYRLISFILFTPSVYGIETIFFAQLKNSPTVTKMVPPQAITV</sequence>
<dbReference type="RefSeq" id="XP_001326004.1">
    <property type="nucleotide sequence ID" value="XM_001325969.1"/>
</dbReference>
<dbReference type="VEuPathDB" id="TrichDB:TVAG_467960"/>
<dbReference type="InParanoid" id="A2E0N6"/>
<gene>
    <name evidence="2" type="ORF">TVAG_467960</name>
</gene>
<keyword evidence="1" id="KW-1133">Transmembrane helix</keyword>
<feature type="transmembrane region" description="Helical" evidence="1">
    <location>
        <begin position="324"/>
        <end position="347"/>
    </location>
</feature>
<name>A2E0N6_TRIV3</name>
<reference evidence="2" key="1">
    <citation type="submission" date="2006-10" db="EMBL/GenBank/DDBJ databases">
        <authorList>
            <person name="Amadeo P."/>
            <person name="Zhao Q."/>
            <person name="Wortman J."/>
            <person name="Fraser-Liggett C."/>
            <person name="Carlton J."/>
        </authorList>
    </citation>
    <scope>NUCLEOTIDE SEQUENCE</scope>
    <source>
        <strain evidence="2">G3</strain>
    </source>
</reference>
<feature type="transmembrane region" description="Helical" evidence="1">
    <location>
        <begin position="251"/>
        <end position="273"/>
    </location>
</feature>
<dbReference type="EMBL" id="DS113280">
    <property type="protein sequence ID" value="EAY13781.1"/>
    <property type="molecule type" value="Genomic_DNA"/>
</dbReference>
<keyword evidence="1" id="KW-0812">Transmembrane</keyword>
<dbReference type="OrthoDB" id="10469811at2759"/>
<feature type="transmembrane region" description="Helical" evidence="1">
    <location>
        <begin position="368"/>
        <end position="389"/>
    </location>
</feature>
<dbReference type="SMR" id="A2E0N6"/>
<accession>A2E0N6</accession>
<evidence type="ECO:0000313" key="2">
    <source>
        <dbReference type="EMBL" id="EAY13781.1"/>
    </source>
</evidence>
<proteinExistence type="predicted"/>
<reference evidence="2" key="2">
    <citation type="journal article" date="2007" name="Science">
        <title>Draft genome sequence of the sexually transmitted pathogen Trichomonas vaginalis.</title>
        <authorList>
            <person name="Carlton J.M."/>
            <person name="Hirt R.P."/>
            <person name="Silva J.C."/>
            <person name="Delcher A.L."/>
            <person name="Schatz M."/>
            <person name="Zhao Q."/>
            <person name="Wortman J.R."/>
            <person name="Bidwell S.L."/>
            <person name="Alsmark U.C.M."/>
            <person name="Besteiro S."/>
            <person name="Sicheritz-Ponten T."/>
            <person name="Noel C.J."/>
            <person name="Dacks J.B."/>
            <person name="Foster P.G."/>
            <person name="Simillion C."/>
            <person name="Van de Peer Y."/>
            <person name="Miranda-Saavedra D."/>
            <person name="Barton G.J."/>
            <person name="Westrop G.D."/>
            <person name="Mueller S."/>
            <person name="Dessi D."/>
            <person name="Fiori P.L."/>
            <person name="Ren Q."/>
            <person name="Paulsen I."/>
            <person name="Zhang H."/>
            <person name="Bastida-Corcuera F.D."/>
            <person name="Simoes-Barbosa A."/>
            <person name="Brown M.T."/>
            <person name="Hayes R.D."/>
            <person name="Mukherjee M."/>
            <person name="Okumura C.Y."/>
            <person name="Schneider R."/>
            <person name="Smith A.J."/>
            <person name="Vanacova S."/>
            <person name="Villalvazo M."/>
            <person name="Haas B.J."/>
            <person name="Pertea M."/>
            <person name="Feldblyum T.V."/>
            <person name="Utterback T.R."/>
            <person name="Shu C.L."/>
            <person name="Osoegawa K."/>
            <person name="de Jong P.J."/>
            <person name="Hrdy I."/>
            <person name="Horvathova L."/>
            <person name="Zubacova Z."/>
            <person name="Dolezal P."/>
            <person name="Malik S.B."/>
            <person name="Logsdon J.M. Jr."/>
            <person name="Henze K."/>
            <person name="Gupta A."/>
            <person name="Wang C.C."/>
            <person name="Dunne R.L."/>
            <person name="Upcroft J.A."/>
            <person name="Upcroft P."/>
            <person name="White O."/>
            <person name="Salzberg S.L."/>
            <person name="Tang P."/>
            <person name="Chiu C.-H."/>
            <person name="Lee Y.-S."/>
            <person name="Embley T.M."/>
            <person name="Coombs G.H."/>
            <person name="Mottram J.C."/>
            <person name="Tachezy J."/>
            <person name="Fraser-Liggett C.M."/>
            <person name="Johnson P.J."/>
        </authorList>
    </citation>
    <scope>NUCLEOTIDE SEQUENCE [LARGE SCALE GENOMIC DNA]</scope>
    <source>
        <strain evidence="2">G3</strain>
    </source>
</reference>
<dbReference type="VEuPathDB" id="TrichDB:TVAGG3_0073850"/>
<dbReference type="Proteomes" id="UP000001542">
    <property type="component" value="Unassembled WGS sequence"/>
</dbReference>
<organism evidence="2 3">
    <name type="scientific">Trichomonas vaginalis (strain ATCC PRA-98 / G3)</name>
    <dbReference type="NCBI Taxonomy" id="412133"/>
    <lineage>
        <taxon>Eukaryota</taxon>
        <taxon>Metamonada</taxon>
        <taxon>Parabasalia</taxon>
        <taxon>Trichomonadida</taxon>
        <taxon>Trichomonadidae</taxon>
        <taxon>Trichomonas</taxon>
    </lineage>
</organism>
<keyword evidence="1" id="KW-0472">Membrane</keyword>
<evidence type="ECO:0000256" key="1">
    <source>
        <dbReference type="SAM" id="Phobius"/>
    </source>
</evidence>
<evidence type="ECO:0000313" key="3">
    <source>
        <dbReference type="Proteomes" id="UP000001542"/>
    </source>
</evidence>